<dbReference type="InterPro" id="IPR056924">
    <property type="entry name" value="SH3_Tf2-1"/>
</dbReference>
<dbReference type="CDD" id="cd01647">
    <property type="entry name" value="RT_LTR"/>
    <property type="match status" value="1"/>
</dbReference>
<gene>
    <name evidence="17" type="ORF">Tci_026427</name>
</gene>
<evidence type="ECO:0000256" key="2">
    <source>
        <dbReference type="ARBA" id="ARBA00022723"/>
    </source>
</evidence>
<reference evidence="17" key="1">
    <citation type="journal article" date="2019" name="Sci. Rep.">
        <title>Draft genome of Tanacetum cinerariifolium, the natural source of mosquito coil.</title>
        <authorList>
            <person name="Yamashiro T."/>
            <person name="Shiraishi A."/>
            <person name="Satake H."/>
            <person name="Nakayama K."/>
        </authorList>
    </citation>
    <scope>NUCLEOTIDE SEQUENCE</scope>
</reference>
<keyword evidence="12" id="KW-0175">Coiled coil</keyword>
<keyword evidence="8" id="KW-0548">Nucleotidyltransferase</keyword>
<accession>A0A6L2KZQ2</accession>
<evidence type="ECO:0000256" key="6">
    <source>
        <dbReference type="ARBA" id="ARBA00022908"/>
    </source>
</evidence>
<sequence>MKEQQDRAEQIAQQQQQQAAAFQAQFKSLSAELQATMGQLQGRPGGAATKWFRWMSRNGLITDWERFKESFMNRFGPSKYEDPQGALSKLLQLSTVEEYQVAKPTTLGDVFSLARVTEARLDDQATSVSVMATKVVTSYGGQRQPNTRIEWVRGHKCPGKFLLLMADDEDESLRMKRISLHHMQALLEVDDVYGMYEVHSFSMVTEGIITSSEMTESISPEIEQLFVRFSSLFQVPTTLPPHRTIDHRIHLLPHTKPVNVRTYHYPHYQNGKMEKLVKEMTEQGIIRFTQSSFSSPVLLVKKKDGSYRFCVDYRALNEVTIKDKFPIPIADEMFDELGGANIFTKIDLRVSYGMACTYNAKANPRILRTCRILSMGDMQNKAFQDLKARLSEAPILGLPSFKDMFIVEADASDVGIGVVLMQNRKPLSYFNRKLGPRMCLEATYQKELFAIVEAVYKWQHYLLGCRFTIRTDHRSLKELMQQENETLDELKIIHQKLERKEVLDGFRQEQGMILFRDRYFIGAESKLKELLLFVFHNTSMAEHSGVKKMLVRTSALFYWKGMWKSIEDFIRKCLVCQQTKYSKQVPTGLLQPLPTPLRVWEDVSIDFITGLPVAEVFMDMVVKHHGIPKTIVSDRDPIFLIKFWKQLFEASGTKLNHSTSYHLQTDGPSEVVNRGPEQYLRAMYQYESVPGHLWMLPPPIIPYPSGSTKVAVVEELLIAPDALLRQLNQSLAQAENRMVMQANRKRRDVEYKIRDMVLVKLQPYRQITLAKGCSNKLAKRYYGAFEVLERIEKVAYRLTLPEAKLPKEEYEGHPVEQPLIICDSRVVLHQGRPTRQVLVQWTGSSPEEAAWEYLSEFQETYPFYHLEDKSLCEAYGKVVDVFIPNRKSKAGKVKVLSSIPNVYIILNKEGFADLQISYLGGSWVRIDLASDKSKNKLLLHKGVMSWFDVLKAATNDFGDVVDIEESVGSSLTRKRICVKTSRADNILETFKVVFKGRIFLARAKELFTWTSSFLEYKEEDYNSVDDSVLRDHNNMADILHGHDGKGGRQESENEGVSKTIFGDNIKSSPCTNQNESQSAFVQQSDDPFGINDLLDEPPISRVNELDPSLSHPPGFTPDPSQQVHHDSSPVQHNVNPVESLHEESSSPLSKDEVNCHANEAHSVDFFSESSIHIHSRITVKGGSFLDVLDDMIKSCARDFNCFISSSGLVDVKMEGFSFTWVHPSAKKMSKLDRFLVSDAEFPMCCGLKQGDPLDPLLFILVMETLHISVSRAVNE</sequence>
<evidence type="ECO:0000259" key="15">
    <source>
        <dbReference type="Pfam" id="PF17921"/>
    </source>
</evidence>
<dbReference type="GO" id="GO:0003677">
    <property type="term" value="F:DNA binding"/>
    <property type="evidence" value="ECO:0007669"/>
    <property type="project" value="UniProtKB-KW"/>
</dbReference>
<dbReference type="InterPro" id="IPR050951">
    <property type="entry name" value="Retrovirus_Pol_polyprotein"/>
</dbReference>
<dbReference type="InterPro" id="IPR043502">
    <property type="entry name" value="DNA/RNA_pol_sf"/>
</dbReference>
<dbReference type="GO" id="GO:0015074">
    <property type="term" value="P:DNA integration"/>
    <property type="evidence" value="ECO:0007669"/>
    <property type="project" value="UniProtKB-KW"/>
</dbReference>
<keyword evidence="6" id="KW-0229">DNA integration</keyword>
<keyword evidence="9" id="KW-0238">DNA-binding</keyword>
<dbReference type="Gene3D" id="1.10.340.70">
    <property type="match status" value="1"/>
</dbReference>
<feature type="compositionally biased region" description="Polar residues" evidence="13">
    <location>
        <begin position="1065"/>
        <end position="1085"/>
    </location>
</feature>
<keyword evidence="10" id="KW-0233">DNA recombination</keyword>
<dbReference type="GO" id="GO:0004190">
    <property type="term" value="F:aspartic-type endopeptidase activity"/>
    <property type="evidence" value="ECO:0007669"/>
    <property type="project" value="UniProtKB-KW"/>
</dbReference>
<evidence type="ECO:0000256" key="4">
    <source>
        <dbReference type="ARBA" id="ARBA00022801"/>
    </source>
</evidence>
<keyword evidence="1" id="KW-0645">Protease</keyword>
<dbReference type="InterPro" id="IPR012337">
    <property type="entry name" value="RNaseH-like_sf"/>
</dbReference>
<keyword evidence="11" id="KW-0511">Multifunctional enzyme</keyword>
<evidence type="ECO:0000256" key="13">
    <source>
        <dbReference type="SAM" id="MobiDB-lite"/>
    </source>
</evidence>
<evidence type="ECO:0000313" key="17">
    <source>
        <dbReference type="EMBL" id="GEU54449.1"/>
    </source>
</evidence>
<dbReference type="GO" id="GO:0003964">
    <property type="term" value="F:RNA-directed DNA polymerase activity"/>
    <property type="evidence" value="ECO:0007669"/>
    <property type="project" value="UniProtKB-KW"/>
</dbReference>
<keyword evidence="8" id="KW-0239">DNA-directed DNA polymerase</keyword>
<name>A0A6L2KZQ2_TANCI</name>
<dbReference type="PANTHER" id="PTHR37984">
    <property type="entry name" value="PROTEIN CBG26694"/>
    <property type="match status" value="1"/>
</dbReference>
<dbReference type="GO" id="GO:0006508">
    <property type="term" value="P:proteolysis"/>
    <property type="evidence" value="ECO:0007669"/>
    <property type="project" value="UniProtKB-KW"/>
</dbReference>
<dbReference type="Pfam" id="PF17921">
    <property type="entry name" value="Integrase_H2C2"/>
    <property type="match status" value="1"/>
</dbReference>
<evidence type="ECO:0000256" key="1">
    <source>
        <dbReference type="ARBA" id="ARBA00022670"/>
    </source>
</evidence>
<keyword evidence="2" id="KW-0479">Metal-binding</keyword>
<dbReference type="GO" id="GO:0006310">
    <property type="term" value="P:DNA recombination"/>
    <property type="evidence" value="ECO:0007669"/>
    <property type="project" value="UniProtKB-KW"/>
</dbReference>
<dbReference type="Pfam" id="PF17919">
    <property type="entry name" value="RT_RNaseH_2"/>
    <property type="match status" value="1"/>
</dbReference>
<evidence type="ECO:0000256" key="3">
    <source>
        <dbReference type="ARBA" id="ARBA00022750"/>
    </source>
</evidence>
<evidence type="ECO:0000256" key="7">
    <source>
        <dbReference type="ARBA" id="ARBA00022918"/>
    </source>
</evidence>
<feature type="region of interest" description="Disordered" evidence="13">
    <location>
        <begin position="1060"/>
        <end position="1152"/>
    </location>
</feature>
<evidence type="ECO:0000256" key="8">
    <source>
        <dbReference type="ARBA" id="ARBA00022932"/>
    </source>
</evidence>
<dbReference type="AlphaFoldDB" id="A0A6L2KZQ2"/>
<evidence type="ECO:0000256" key="5">
    <source>
        <dbReference type="ARBA" id="ARBA00022842"/>
    </source>
</evidence>
<dbReference type="InterPro" id="IPR041577">
    <property type="entry name" value="RT_RNaseH_2"/>
</dbReference>
<dbReference type="PANTHER" id="PTHR37984:SF5">
    <property type="entry name" value="PROTEIN NYNRIN-LIKE"/>
    <property type="match status" value="1"/>
</dbReference>
<keyword evidence="8" id="KW-0808">Transferase</keyword>
<feature type="domain" description="Reverse transcriptase/retrotransposon-derived protein RNase H-like" evidence="14">
    <location>
        <begin position="376"/>
        <end position="469"/>
    </location>
</feature>
<dbReference type="InterPro" id="IPR043128">
    <property type="entry name" value="Rev_trsase/Diguanyl_cyclase"/>
</dbReference>
<feature type="domain" description="Tf2-1-like SH3-like" evidence="16">
    <location>
        <begin position="755"/>
        <end position="802"/>
    </location>
</feature>
<evidence type="ECO:0000259" key="14">
    <source>
        <dbReference type="Pfam" id="PF17919"/>
    </source>
</evidence>
<evidence type="ECO:0000256" key="12">
    <source>
        <dbReference type="SAM" id="Coils"/>
    </source>
</evidence>
<dbReference type="Gene3D" id="3.10.10.10">
    <property type="entry name" value="HIV Type 1 Reverse Transcriptase, subunit A, domain 1"/>
    <property type="match status" value="1"/>
</dbReference>
<organism evidence="17">
    <name type="scientific">Tanacetum cinerariifolium</name>
    <name type="common">Dalmatian daisy</name>
    <name type="synonym">Chrysanthemum cinerariifolium</name>
    <dbReference type="NCBI Taxonomy" id="118510"/>
    <lineage>
        <taxon>Eukaryota</taxon>
        <taxon>Viridiplantae</taxon>
        <taxon>Streptophyta</taxon>
        <taxon>Embryophyta</taxon>
        <taxon>Tracheophyta</taxon>
        <taxon>Spermatophyta</taxon>
        <taxon>Magnoliopsida</taxon>
        <taxon>eudicotyledons</taxon>
        <taxon>Gunneridae</taxon>
        <taxon>Pentapetalae</taxon>
        <taxon>asterids</taxon>
        <taxon>campanulids</taxon>
        <taxon>Asterales</taxon>
        <taxon>Asteraceae</taxon>
        <taxon>Asteroideae</taxon>
        <taxon>Anthemideae</taxon>
        <taxon>Anthemidinae</taxon>
        <taxon>Tanacetum</taxon>
    </lineage>
</organism>
<keyword evidence="5" id="KW-0460">Magnesium</keyword>
<dbReference type="GO" id="GO:0046872">
    <property type="term" value="F:metal ion binding"/>
    <property type="evidence" value="ECO:0007669"/>
    <property type="project" value="UniProtKB-KW"/>
</dbReference>
<dbReference type="Pfam" id="PF24626">
    <property type="entry name" value="SH3_Tf2-1"/>
    <property type="match status" value="1"/>
</dbReference>
<dbReference type="Gene3D" id="3.30.420.10">
    <property type="entry name" value="Ribonuclease H-like superfamily/Ribonuclease H"/>
    <property type="match status" value="1"/>
</dbReference>
<dbReference type="Gene3D" id="3.30.70.270">
    <property type="match status" value="1"/>
</dbReference>
<dbReference type="SUPFAM" id="SSF56672">
    <property type="entry name" value="DNA/RNA polymerases"/>
    <property type="match status" value="1"/>
</dbReference>
<evidence type="ECO:0000259" key="16">
    <source>
        <dbReference type="Pfam" id="PF24626"/>
    </source>
</evidence>
<feature type="compositionally biased region" description="Polar residues" evidence="13">
    <location>
        <begin position="1118"/>
        <end position="1136"/>
    </location>
</feature>
<feature type="coiled-coil region" evidence="12">
    <location>
        <begin position="473"/>
        <end position="500"/>
    </location>
</feature>
<keyword evidence="7" id="KW-0695">RNA-directed DNA polymerase</keyword>
<feature type="domain" description="Integrase zinc-binding" evidence="15">
    <location>
        <begin position="525"/>
        <end position="581"/>
    </location>
</feature>
<dbReference type="InterPro" id="IPR036397">
    <property type="entry name" value="RNaseH_sf"/>
</dbReference>
<dbReference type="InterPro" id="IPR041588">
    <property type="entry name" value="Integrase_H2C2"/>
</dbReference>
<keyword evidence="3" id="KW-0064">Aspartyl protease</keyword>
<evidence type="ECO:0000256" key="9">
    <source>
        <dbReference type="ARBA" id="ARBA00023125"/>
    </source>
</evidence>
<evidence type="ECO:0000256" key="11">
    <source>
        <dbReference type="ARBA" id="ARBA00023268"/>
    </source>
</evidence>
<keyword evidence="4" id="KW-0378">Hydrolase</keyword>
<proteinExistence type="predicted"/>
<feature type="compositionally biased region" description="Basic and acidic residues" evidence="13">
    <location>
        <begin position="1139"/>
        <end position="1152"/>
    </location>
</feature>
<comment type="caution">
    <text evidence="17">The sequence shown here is derived from an EMBL/GenBank/DDBJ whole genome shotgun (WGS) entry which is preliminary data.</text>
</comment>
<dbReference type="SUPFAM" id="SSF53098">
    <property type="entry name" value="Ribonuclease H-like"/>
    <property type="match status" value="1"/>
</dbReference>
<dbReference type="GO" id="GO:0003887">
    <property type="term" value="F:DNA-directed DNA polymerase activity"/>
    <property type="evidence" value="ECO:0007669"/>
    <property type="project" value="UniProtKB-KW"/>
</dbReference>
<dbReference type="EMBL" id="BKCJ010003333">
    <property type="protein sequence ID" value="GEU54449.1"/>
    <property type="molecule type" value="Genomic_DNA"/>
</dbReference>
<dbReference type="CDD" id="cd09274">
    <property type="entry name" value="RNase_HI_RT_Ty3"/>
    <property type="match status" value="1"/>
</dbReference>
<protein>
    <submittedName>
        <fullName evidence="17">Uncharacterized protein</fullName>
    </submittedName>
</protein>
<feature type="coiled-coil region" evidence="12">
    <location>
        <begin position="5"/>
        <end position="32"/>
    </location>
</feature>
<evidence type="ECO:0000256" key="10">
    <source>
        <dbReference type="ARBA" id="ARBA00023172"/>
    </source>
</evidence>
<feature type="non-terminal residue" evidence="17">
    <location>
        <position position="1275"/>
    </location>
</feature>